<proteinExistence type="predicted"/>
<evidence type="ECO:0000313" key="2">
    <source>
        <dbReference type="EMBL" id="TWH67569.1"/>
    </source>
</evidence>
<keyword evidence="1" id="KW-0732">Signal</keyword>
<comment type="caution">
    <text evidence="2">The sequence shown here is derived from an EMBL/GenBank/DDBJ whole genome shotgun (WGS) entry which is preliminary data.</text>
</comment>
<evidence type="ECO:0000313" key="3">
    <source>
        <dbReference type="Proteomes" id="UP000319825"/>
    </source>
</evidence>
<evidence type="ECO:0008006" key="4">
    <source>
        <dbReference type="Google" id="ProtNLM"/>
    </source>
</evidence>
<reference evidence="2 3" key="1">
    <citation type="submission" date="2019-07" db="EMBL/GenBank/DDBJ databases">
        <title>R&amp;d 2014.</title>
        <authorList>
            <person name="Klenk H.-P."/>
        </authorList>
    </citation>
    <scope>NUCLEOTIDE SEQUENCE [LARGE SCALE GENOMIC DNA]</scope>
    <source>
        <strain evidence="2 3">DSM 43868</strain>
    </source>
</reference>
<sequence>MKRRLLHALTAGAVILTGTAVAAAPASASDAPGFVCNLRENTWLRAAPQSSFILRTLTAGRGFRWHGQAWGIDDDVWIYGHGAEDPALDGWVPARNTTC</sequence>
<keyword evidence="3" id="KW-1185">Reference proteome</keyword>
<evidence type="ECO:0000256" key="1">
    <source>
        <dbReference type="SAM" id="SignalP"/>
    </source>
</evidence>
<organism evidence="2 3">
    <name type="scientific">Micromonospora olivasterospora</name>
    <dbReference type="NCBI Taxonomy" id="1880"/>
    <lineage>
        <taxon>Bacteria</taxon>
        <taxon>Bacillati</taxon>
        <taxon>Actinomycetota</taxon>
        <taxon>Actinomycetes</taxon>
        <taxon>Micromonosporales</taxon>
        <taxon>Micromonosporaceae</taxon>
        <taxon>Micromonospora</taxon>
    </lineage>
</organism>
<dbReference type="AlphaFoldDB" id="A0A562I974"/>
<protein>
    <recommendedName>
        <fullName evidence="4">SH3 domain-containing protein</fullName>
    </recommendedName>
</protein>
<gene>
    <name evidence="2" type="ORF">JD77_02549</name>
</gene>
<dbReference type="OrthoDB" id="3400733at2"/>
<dbReference type="EMBL" id="VLKE01000001">
    <property type="protein sequence ID" value="TWH67569.1"/>
    <property type="molecule type" value="Genomic_DNA"/>
</dbReference>
<dbReference type="Proteomes" id="UP000319825">
    <property type="component" value="Unassembled WGS sequence"/>
</dbReference>
<accession>A0A562I974</accession>
<name>A0A562I974_MICOL</name>
<feature type="signal peptide" evidence="1">
    <location>
        <begin position="1"/>
        <end position="22"/>
    </location>
</feature>
<feature type="chain" id="PRO_5021872043" description="SH3 domain-containing protein" evidence="1">
    <location>
        <begin position="23"/>
        <end position="99"/>
    </location>
</feature>